<feature type="active site" description="Charge relay system" evidence="5 6">
    <location>
        <position position="174"/>
    </location>
</feature>
<feature type="active site" description="Charge relay system" evidence="5 6">
    <location>
        <position position="105"/>
    </location>
</feature>
<evidence type="ECO:0000313" key="8">
    <source>
        <dbReference type="EMBL" id="ROR30522.1"/>
    </source>
</evidence>
<name>A0A3N1XZ42_9FIRM</name>
<evidence type="ECO:0000256" key="5">
    <source>
        <dbReference type="PIRSR" id="PIRSR615500-1"/>
    </source>
</evidence>
<dbReference type="AlphaFoldDB" id="A0A3N1XZ42"/>
<keyword evidence="9" id="KW-1185">Reference proteome</keyword>
<accession>A0A3N1XZ42</accession>
<dbReference type="InterPro" id="IPR036852">
    <property type="entry name" value="Peptidase_S8/S53_dom_sf"/>
</dbReference>
<dbReference type="Gene3D" id="2.60.120.1290">
    <property type="match status" value="1"/>
</dbReference>
<comment type="similarity">
    <text evidence="1 6">Belongs to the peptidase S8 family.</text>
</comment>
<dbReference type="InterPro" id="IPR017310">
    <property type="entry name" value="Pept_S8A_subtilisin_clostridia"/>
</dbReference>
<feature type="domain" description="Peptidase S8/S53" evidence="7">
    <location>
        <begin position="429"/>
        <end position="551"/>
    </location>
</feature>
<dbReference type="OrthoDB" id="9762689at2"/>
<reference evidence="8 9" key="1">
    <citation type="submission" date="2018-11" db="EMBL/GenBank/DDBJ databases">
        <title>Genomic Encyclopedia of Type Strains, Phase IV (KMG-IV): sequencing the most valuable type-strain genomes for metagenomic binning, comparative biology and taxonomic classification.</title>
        <authorList>
            <person name="Goeker M."/>
        </authorList>
    </citation>
    <scope>NUCLEOTIDE SEQUENCE [LARGE SCALE GENOMIC DNA]</scope>
    <source>
        <strain evidence="8 9">DSM 26537</strain>
    </source>
</reference>
<dbReference type="GO" id="GO:0004252">
    <property type="term" value="F:serine-type endopeptidase activity"/>
    <property type="evidence" value="ECO:0007669"/>
    <property type="project" value="UniProtKB-UniRule"/>
</dbReference>
<sequence>MNEEERRKIISGDYADGIVEYAISSEEFARYAGETINYINDKYAVIYAPRIRVPDRLIGSVAYSVIPKLYSLLDTSSLEQMGVIKLQRIPYLSLQGNGVLLGFIDTGIDYTNPLFQYGDKTTRIVSLWDQTIENMQASPDIFYYGTEYSREQINLALRNENPFDIVPSTDDLGHGTTLAGLAGGMPNESREFSGVAPLSEYVIVKLKRAKADLKNYFGVPDDAICYAESDIMFGLAYLVNTARKMNRPIAICIGLGSNQGSHEGLGPLNDLISTYSNQAGIAIVIAAGNEGNARHHFYGEINNAIGYTLVELKVGADQGDFSMELWGNIPGTYSIDIISPSGEYISRIPAKIGEFRNISFIFELTTIYVDYVIVEAQTGDELILIRFRNPAPGIWKFRVYGSKITSGFHIWLPVRGFISEETVFLFPNQYTTITEPGNNVYAITATAYNPKDQSLYINASRGYTRYDIISPDLAAPGVDIYSPLPDGKYGSASGTSTAAALITGVTAMVLEWGIVNGNDRSMDTYQIKKYLIRGVSRNPSLKYPNREWGYGMVNIYGTFESLSGE</sequence>
<feature type="domain" description="Peptidase S8/S53" evidence="7">
    <location>
        <begin position="96"/>
        <end position="303"/>
    </location>
</feature>
<keyword evidence="3 6" id="KW-0378">Hydrolase</keyword>
<dbReference type="Gene3D" id="3.40.50.200">
    <property type="entry name" value="Peptidase S8/S53 domain"/>
    <property type="match status" value="1"/>
</dbReference>
<dbReference type="InterPro" id="IPR050131">
    <property type="entry name" value="Peptidase_S8_subtilisin-like"/>
</dbReference>
<evidence type="ECO:0000256" key="6">
    <source>
        <dbReference type="PROSITE-ProRule" id="PRU01240"/>
    </source>
</evidence>
<dbReference type="PROSITE" id="PS51892">
    <property type="entry name" value="SUBTILASE"/>
    <property type="match status" value="1"/>
</dbReference>
<dbReference type="GO" id="GO:0006508">
    <property type="term" value="P:proteolysis"/>
    <property type="evidence" value="ECO:0007669"/>
    <property type="project" value="UniProtKB-KW"/>
</dbReference>
<evidence type="ECO:0000313" key="9">
    <source>
        <dbReference type="Proteomes" id="UP000273083"/>
    </source>
</evidence>
<dbReference type="InterPro" id="IPR034045">
    <property type="entry name" value="Pep_S8_CspA-like"/>
</dbReference>
<evidence type="ECO:0000256" key="2">
    <source>
        <dbReference type="ARBA" id="ARBA00022670"/>
    </source>
</evidence>
<dbReference type="SUPFAM" id="SSF52743">
    <property type="entry name" value="Subtilisin-like"/>
    <property type="match status" value="1"/>
</dbReference>
<dbReference type="InterPro" id="IPR015500">
    <property type="entry name" value="Peptidase_S8_subtilisin-rel"/>
</dbReference>
<comment type="caution">
    <text evidence="8">The sequence shown here is derived from an EMBL/GenBank/DDBJ whole genome shotgun (WGS) entry which is preliminary data.</text>
</comment>
<dbReference type="PANTHER" id="PTHR43806">
    <property type="entry name" value="PEPTIDASE S8"/>
    <property type="match status" value="1"/>
</dbReference>
<keyword evidence="2 6" id="KW-0645">Protease</keyword>
<protein>
    <submittedName>
        <fullName evidence="8">Subtilase family protein</fullName>
    </submittedName>
</protein>
<organism evidence="8 9">
    <name type="scientific">Mobilisporobacter senegalensis</name>
    <dbReference type="NCBI Taxonomy" id="1329262"/>
    <lineage>
        <taxon>Bacteria</taxon>
        <taxon>Bacillati</taxon>
        <taxon>Bacillota</taxon>
        <taxon>Clostridia</taxon>
        <taxon>Lachnospirales</taxon>
        <taxon>Lachnospiraceae</taxon>
        <taxon>Mobilisporobacter</taxon>
    </lineage>
</organism>
<keyword evidence="4 6" id="KW-0720">Serine protease</keyword>
<evidence type="ECO:0000256" key="1">
    <source>
        <dbReference type="ARBA" id="ARBA00011073"/>
    </source>
</evidence>
<dbReference type="PANTHER" id="PTHR43806:SF11">
    <property type="entry name" value="CEREVISIN-RELATED"/>
    <property type="match status" value="1"/>
</dbReference>
<evidence type="ECO:0000259" key="7">
    <source>
        <dbReference type="Pfam" id="PF00082"/>
    </source>
</evidence>
<gene>
    <name evidence="8" type="ORF">EDD66_102174</name>
</gene>
<dbReference type="PIRSF" id="PIRSF037894">
    <property type="entry name" value="Subtilisin_rel_CspABC"/>
    <property type="match status" value="1"/>
</dbReference>
<dbReference type="RefSeq" id="WP_123608220.1">
    <property type="nucleotide sequence ID" value="NZ_RJVG01000002.1"/>
</dbReference>
<dbReference type="EMBL" id="RJVG01000002">
    <property type="protein sequence ID" value="ROR30522.1"/>
    <property type="molecule type" value="Genomic_DNA"/>
</dbReference>
<dbReference type="CDD" id="cd07478">
    <property type="entry name" value="Peptidases_S8_CspA-like"/>
    <property type="match status" value="1"/>
</dbReference>
<dbReference type="InterPro" id="IPR000209">
    <property type="entry name" value="Peptidase_S8/S53_dom"/>
</dbReference>
<evidence type="ECO:0000256" key="4">
    <source>
        <dbReference type="ARBA" id="ARBA00022825"/>
    </source>
</evidence>
<proteinExistence type="inferred from homology"/>
<feature type="active site" description="Charge relay system" evidence="5 6">
    <location>
        <position position="496"/>
    </location>
</feature>
<dbReference type="PRINTS" id="PR00723">
    <property type="entry name" value="SUBTILISIN"/>
</dbReference>
<dbReference type="Proteomes" id="UP000273083">
    <property type="component" value="Unassembled WGS sequence"/>
</dbReference>
<dbReference type="Pfam" id="PF00082">
    <property type="entry name" value="Peptidase_S8"/>
    <property type="match status" value="2"/>
</dbReference>
<evidence type="ECO:0000256" key="3">
    <source>
        <dbReference type="ARBA" id="ARBA00022801"/>
    </source>
</evidence>